<feature type="region of interest" description="Disordered" evidence="1">
    <location>
        <begin position="31"/>
        <end position="52"/>
    </location>
</feature>
<name>A0A438FVG0_VITVI</name>
<evidence type="ECO:0000313" key="3">
    <source>
        <dbReference type="Proteomes" id="UP000288805"/>
    </source>
</evidence>
<dbReference type="EMBL" id="QGNW01000728">
    <property type="protein sequence ID" value="RVW63930.1"/>
    <property type="molecule type" value="Genomic_DNA"/>
</dbReference>
<evidence type="ECO:0000256" key="1">
    <source>
        <dbReference type="SAM" id="MobiDB-lite"/>
    </source>
</evidence>
<reference evidence="2 3" key="1">
    <citation type="journal article" date="2018" name="PLoS Genet.">
        <title>Population sequencing reveals clonal diversity and ancestral inbreeding in the grapevine cultivar Chardonnay.</title>
        <authorList>
            <person name="Roach M.J."/>
            <person name="Johnson D.L."/>
            <person name="Bohlmann J."/>
            <person name="van Vuuren H.J."/>
            <person name="Jones S.J."/>
            <person name="Pretorius I.S."/>
            <person name="Schmidt S.A."/>
            <person name="Borneman A.R."/>
        </authorList>
    </citation>
    <scope>NUCLEOTIDE SEQUENCE [LARGE SCALE GENOMIC DNA]</scope>
    <source>
        <strain evidence="3">cv. Chardonnay</strain>
        <tissue evidence="2">Leaf</tissue>
    </source>
</reference>
<dbReference type="Proteomes" id="UP000288805">
    <property type="component" value="Unassembled WGS sequence"/>
</dbReference>
<protein>
    <submittedName>
        <fullName evidence="2">Uncharacterized protein</fullName>
    </submittedName>
</protein>
<gene>
    <name evidence="2" type="ORF">CK203_056791</name>
</gene>
<proteinExistence type="predicted"/>
<organism evidence="2 3">
    <name type="scientific">Vitis vinifera</name>
    <name type="common">Grape</name>
    <dbReference type="NCBI Taxonomy" id="29760"/>
    <lineage>
        <taxon>Eukaryota</taxon>
        <taxon>Viridiplantae</taxon>
        <taxon>Streptophyta</taxon>
        <taxon>Embryophyta</taxon>
        <taxon>Tracheophyta</taxon>
        <taxon>Spermatophyta</taxon>
        <taxon>Magnoliopsida</taxon>
        <taxon>eudicotyledons</taxon>
        <taxon>Gunneridae</taxon>
        <taxon>Pentapetalae</taxon>
        <taxon>rosids</taxon>
        <taxon>Vitales</taxon>
        <taxon>Vitaceae</taxon>
        <taxon>Viteae</taxon>
        <taxon>Vitis</taxon>
    </lineage>
</organism>
<dbReference type="AlphaFoldDB" id="A0A438FVG0"/>
<evidence type="ECO:0000313" key="2">
    <source>
        <dbReference type="EMBL" id="RVW63930.1"/>
    </source>
</evidence>
<accession>A0A438FVG0</accession>
<comment type="caution">
    <text evidence="2">The sequence shown here is derived from an EMBL/GenBank/DDBJ whole genome shotgun (WGS) entry which is preliminary data.</text>
</comment>
<sequence length="255" mass="28921">MEIKEEFMVINDRNGEDTSLEFPSGFSISEIPISGHPNQRHVTRSSLDKGKSKMVVPEKLPVKRTQSINIQNPSSLPTSPATPLVQHVVVKSPIAEALAPTPVTKSAPPSSRPIQFQFMKTLNKKLATGAREDCSGRKFHEESYYDFKAFAEFYQTMTSRKVYPPSVIYFEIDGRQGMLNIEMVARALDIPLTPPNPAEFQPITQTEATKMVQIVSQNQSTNTHAMLKREIDSKFWFLDHVLRSNVYHFQHAMKR</sequence>